<feature type="domain" description="Response regulatory" evidence="3">
    <location>
        <begin position="4"/>
        <end position="115"/>
    </location>
</feature>
<feature type="modified residue" description="4-aspartylphosphate" evidence="2">
    <location>
        <position position="54"/>
    </location>
</feature>
<accession>A0A660LAA5</accession>
<gene>
    <name evidence="4" type="ORF">C8N24_1138</name>
</gene>
<reference evidence="4 5" key="1">
    <citation type="submission" date="2018-10" db="EMBL/GenBank/DDBJ databases">
        <title>Genomic Encyclopedia of Archaeal and Bacterial Type Strains, Phase II (KMG-II): from individual species to whole genera.</title>
        <authorList>
            <person name="Goeker M."/>
        </authorList>
    </citation>
    <scope>NUCLEOTIDE SEQUENCE [LARGE SCALE GENOMIC DNA]</scope>
    <source>
        <strain evidence="4 5">DSM 14954</strain>
    </source>
</reference>
<dbReference type="SUPFAM" id="SSF52172">
    <property type="entry name" value="CheY-like"/>
    <property type="match status" value="1"/>
</dbReference>
<dbReference type="InterPro" id="IPR058245">
    <property type="entry name" value="NreC/VraR/RcsB-like_REC"/>
</dbReference>
<dbReference type="OrthoDB" id="7352332at2"/>
<protein>
    <submittedName>
        <fullName evidence="4">Response regulator receiver domain-containing protein</fullName>
    </submittedName>
</protein>
<dbReference type="Gene3D" id="3.40.50.2300">
    <property type="match status" value="1"/>
</dbReference>
<evidence type="ECO:0000256" key="1">
    <source>
        <dbReference type="ARBA" id="ARBA00022553"/>
    </source>
</evidence>
<dbReference type="PANTHER" id="PTHR44591">
    <property type="entry name" value="STRESS RESPONSE REGULATOR PROTEIN 1"/>
    <property type="match status" value="1"/>
</dbReference>
<dbReference type="EMBL" id="RBIL01000001">
    <property type="protein sequence ID" value="RKQ91316.1"/>
    <property type="molecule type" value="Genomic_DNA"/>
</dbReference>
<dbReference type="CDD" id="cd17535">
    <property type="entry name" value="REC_NarL-like"/>
    <property type="match status" value="1"/>
</dbReference>
<keyword evidence="5" id="KW-1185">Reference proteome</keyword>
<comment type="caution">
    <text evidence="4">The sequence shown here is derived from an EMBL/GenBank/DDBJ whole genome shotgun (WGS) entry which is preliminary data.</text>
</comment>
<dbReference type="Proteomes" id="UP000278962">
    <property type="component" value="Unassembled WGS sequence"/>
</dbReference>
<organism evidence="4 5">
    <name type="scientific">Solirubrobacter pauli</name>
    <dbReference type="NCBI Taxonomy" id="166793"/>
    <lineage>
        <taxon>Bacteria</taxon>
        <taxon>Bacillati</taxon>
        <taxon>Actinomycetota</taxon>
        <taxon>Thermoleophilia</taxon>
        <taxon>Solirubrobacterales</taxon>
        <taxon>Solirubrobacteraceae</taxon>
        <taxon>Solirubrobacter</taxon>
    </lineage>
</organism>
<name>A0A660LAA5_9ACTN</name>
<sequence>MPRSVLVVDDSAAFRATARVLLSARGYEVVGVADSVAGGLAAARELRPDCVLLDVNLPDGDGLSAAGAFGDAAVVVVSTLDADELGDALAGSGARGFVGKAELASPRLVELLGPP</sequence>
<dbReference type="InterPro" id="IPR011006">
    <property type="entry name" value="CheY-like_superfamily"/>
</dbReference>
<proteinExistence type="predicted"/>
<dbReference type="PANTHER" id="PTHR44591:SF18">
    <property type="entry name" value="REGULATORY PROTEIN"/>
    <property type="match status" value="1"/>
</dbReference>
<dbReference type="AlphaFoldDB" id="A0A660LAA5"/>
<evidence type="ECO:0000259" key="3">
    <source>
        <dbReference type="PROSITE" id="PS50110"/>
    </source>
</evidence>
<dbReference type="Pfam" id="PF00072">
    <property type="entry name" value="Response_reg"/>
    <property type="match status" value="1"/>
</dbReference>
<dbReference type="RefSeq" id="WP_121248825.1">
    <property type="nucleotide sequence ID" value="NZ_RBIL01000001.1"/>
</dbReference>
<dbReference type="InterPro" id="IPR001789">
    <property type="entry name" value="Sig_transdc_resp-reg_receiver"/>
</dbReference>
<dbReference type="SMART" id="SM00448">
    <property type="entry name" value="REC"/>
    <property type="match status" value="1"/>
</dbReference>
<evidence type="ECO:0000313" key="5">
    <source>
        <dbReference type="Proteomes" id="UP000278962"/>
    </source>
</evidence>
<dbReference type="GO" id="GO:0000160">
    <property type="term" value="P:phosphorelay signal transduction system"/>
    <property type="evidence" value="ECO:0007669"/>
    <property type="project" value="InterPro"/>
</dbReference>
<dbReference type="InterPro" id="IPR050595">
    <property type="entry name" value="Bact_response_regulator"/>
</dbReference>
<evidence type="ECO:0000313" key="4">
    <source>
        <dbReference type="EMBL" id="RKQ91316.1"/>
    </source>
</evidence>
<dbReference type="PROSITE" id="PS50110">
    <property type="entry name" value="RESPONSE_REGULATORY"/>
    <property type="match status" value="1"/>
</dbReference>
<evidence type="ECO:0000256" key="2">
    <source>
        <dbReference type="PROSITE-ProRule" id="PRU00169"/>
    </source>
</evidence>
<keyword evidence="1 2" id="KW-0597">Phosphoprotein</keyword>